<evidence type="ECO:0000313" key="2">
    <source>
        <dbReference type="Proteomes" id="UP001163739"/>
    </source>
</evidence>
<dbReference type="RefSeq" id="WP_265049137.1">
    <property type="nucleotide sequence ID" value="NZ_CP100390.1"/>
</dbReference>
<protein>
    <submittedName>
        <fullName evidence="1">Uncharacterized protein</fullName>
    </submittedName>
</protein>
<reference evidence="1" key="1">
    <citation type="submission" date="2022-06" db="EMBL/GenBank/DDBJ databases">
        <title>Alkalimarinus sp. nov., isolated from gut of a Alitta virens.</title>
        <authorList>
            <person name="Yang A.I."/>
            <person name="Shin N.-R."/>
        </authorList>
    </citation>
    <scope>NUCLEOTIDE SEQUENCE</scope>
    <source>
        <strain evidence="1">A2M4</strain>
    </source>
</reference>
<keyword evidence="2" id="KW-1185">Reference proteome</keyword>
<evidence type="ECO:0000313" key="1">
    <source>
        <dbReference type="EMBL" id="UZE97661.1"/>
    </source>
</evidence>
<sequence length="90" mass="10814">MKRLLLNQTCVFHLTKMAFRAQNKYKKRYHLTEEDDLIALIKFADITNDIELRRNFMLFYINCPDDIKDYLESEHGIHSPMERYQSLGSL</sequence>
<proteinExistence type="predicted"/>
<dbReference type="Proteomes" id="UP001163739">
    <property type="component" value="Chromosome"/>
</dbReference>
<organism evidence="1 2">
    <name type="scientific">Alkalimarinus alittae</name>
    <dbReference type="NCBI Taxonomy" id="2961619"/>
    <lineage>
        <taxon>Bacteria</taxon>
        <taxon>Pseudomonadati</taxon>
        <taxon>Pseudomonadota</taxon>
        <taxon>Gammaproteobacteria</taxon>
        <taxon>Alteromonadales</taxon>
        <taxon>Alteromonadaceae</taxon>
        <taxon>Alkalimarinus</taxon>
    </lineage>
</organism>
<dbReference type="EMBL" id="CP100390">
    <property type="protein sequence ID" value="UZE97661.1"/>
    <property type="molecule type" value="Genomic_DNA"/>
</dbReference>
<accession>A0ABY6N6A7</accession>
<gene>
    <name evidence="1" type="ORF">NKI27_07980</name>
</gene>
<name>A0ABY6N6A7_9ALTE</name>